<evidence type="ECO:0000313" key="2">
    <source>
        <dbReference type="EMBL" id="SAL99195.1"/>
    </source>
</evidence>
<dbReference type="EMBL" id="LT552523">
    <property type="protein sequence ID" value="SAL99195.1"/>
    <property type="molecule type" value="Genomic_DNA"/>
</dbReference>
<dbReference type="STRING" id="4829.A0A163JAS8"/>
<feature type="domain" description="Acyl-CoA thioesterase-like C-terminal" evidence="1">
    <location>
        <begin position="136"/>
        <end position="245"/>
    </location>
</feature>
<reference evidence="2" key="1">
    <citation type="submission" date="2016-04" db="EMBL/GenBank/DDBJ databases">
        <authorList>
            <person name="Evans L.H."/>
            <person name="Alamgir A."/>
            <person name="Owens N."/>
            <person name="Weber N.D."/>
            <person name="Virtaneva K."/>
            <person name="Barbian K."/>
            <person name="Babar A."/>
            <person name="Rosenke K."/>
        </authorList>
    </citation>
    <scope>NUCLEOTIDE SEQUENCE [LARGE SCALE GENOMIC DNA]</scope>
    <source>
        <strain evidence="2">CBS 101.48</strain>
    </source>
</reference>
<organism evidence="2">
    <name type="scientific">Absidia glauca</name>
    <name type="common">Pin mould</name>
    <dbReference type="NCBI Taxonomy" id="4829"/>
    <lineage>
        <taxon>Eukaryota</taxon>
        <taxon>Fungi</taxon>
        <taxon>Fungi incertae sedis</taxon>
        <taxon>Mucoromycota</taxon>
        <taxon>Mucoromycotina</taxon>
        <taxon>Mucoromycetes</taxon>
        <taxon>Mucorales</taxon>
        <taxon>Cunninghamellaceae</taxon>
        <taxon>Absidia</taxon>
    </lineage>
</organism>
<name>A0A163JAS8_ABSGL</name>
<evidence type="ECO:0000259" key="1">
    <source>
        <dbReference type="Pfam" id="PF20789"/>
    </source>
</evidence>
<accession>A0A163JAS8</accession>
<dbReference type="InterPro" id="IPR042171">
    <property type="entry name" value="Acyl-CoA_hotdog"/>
</dbReference>
<dbReference type="AlphaFoldDB" id="A0A163JAS8"/>
<dbReference type="InParanoid" id="A0A163JAS8"/>
<proteinExistence type="predicted"/>
<dbReference type="Pfam" id="PF20789">
    <property type="entry name" value="4HBT_3C"/>
    <property type="match status" value="1"/>
</dbReference>
<dbReference type="OrthoDB" id="2532955at2759"/>
<gene>
    <name evidence="2" type="primary">ABSGL_04782.1 scaffold 5911</name>
</gene>
<dbReference type="Proteomes" id="UP000078561">
    <property type="component" value="Unassembled WGS sequence"/>
</dbReference>
<dbReference type="InterPro" id="IPR029069">
    <property type="entry name" value="HotDog_dom_sf"/>
</dbReference>
<sequence length="257" mass="28644">MSLVTPPTSTFQFDEATTTQLLGKTDLGLACYTGEASVKWAIGNVPNNLDQELPTTIEAYKSDDLLTKVHGIFTMGNMTTEKGRTHFHNNPQPPSRDTMVPFKYLFMSDYVTSYVDPSTFPRSQETGKPTLARAVAGANSADVPGKPELLQSMAFSDGRPVDLKSLAYWVDMIIPPPTFLGSTFWGNPIWCPTMQMEIQFKRIPDTKEVLCHFRTPHLINNRFDMDGEVFDSDGNLLAVTRHQCLAVDWSRNSGAKI</sequence>
<keyword evidence="3" id="KW-1185">Reference proteome</keyword>
<dbReference type="SUPFAM" id="SSF54637">
    <property type="entry name" value="Thioesterase/thiol ester dehydrase-isomerase"/>
    <property type="match status" value="1"/>
</dbReference>
<dbReference type="InterPro" id="IPR049450">
    <property type="entry name" value="ACOT8-like_C"/>
</dbReference>
<evidence type="ECO:0000313" key="3">
    <source>
        <dbReference type="Proteomes" id="UP000078561"/>
    </source>
</evidence>
<dbReference type="PANTHER" id="PTHR38110:SF1">
    <property type="entry name" value="THIOESTERASE DOMAIN-CONTAINING PROTEIN"/>
    <property type="match status" value="1"/>
</dbReference>
<dbReference type="Gene3D" id="2.40.160.210">
    <property type="entry name" value="Acyl-CoA thioesterase, double hotdog domain"/>
    <property type="match status" value="1"/>
</dbReference>
<dbReference type="InterPro" id="IPR052389">
    <property type="entry name" value="Sec_Metab_Biosynth-Assoc"/>
</dbReference>
<protein>
    <recommendedName>
        <fullName evidence="1">Acyl-CoA thioesterase-like C-terminal domain-containing protein</fullName>
    </recommendedName>
</protein>
<dbReference type="PANTHER" id="PTHR38110">
    <property type="entry name" value="CHROMOSOME 23, WHOLE GENOME SHOTGUN SEQUENCE"/>
    <property type="match status" value="1"/>
</dbReference>